<proteinExistence type="predicted"/>
<keyword evidence="3" id="KW-1185">Reference proteome</keyword>
<name>A0A318J4L5_9BURK</name>
<reference evidence="2 3" key="1">
    <citation type="submission" date="2018-05" db="EMBL/GenBank/DDBJ databases">
        <title>Genomic Encyclopedia of Type Strains, Phase IV (KMG-IV): sequencing the most valuable type-strain genomes for metagenomic binning, comparative biology and taxonomic classification.</title>
        <authorList>
            <person name="Goeker M."/>
        </authorList>
    </citation>
    <scope>NUCLEOTIDE SEQUENCE [LARGE SCALE GENOMIC DNA]</scope>
    <source>
        <strain evidence="2 3">DSM 19792</strain>
    </source>
</reference>
<dbReference type="InterPro" id="IPR004274">
    <property type="entry name" value="FCP1_dom"/>
</dbReference>
<dbReference type="OrthoDB" id="65801at2"/>
<feature type="domain" description="FCP1 homology" evidence="1">
    <location>
        <begin position="3"/>
        <end position="164"/>
    </location>
</feature>
<accession>A0A318J4L5</accession>
<dbReference type="PANTHER" id="PTHR12210">
    <property type="entry name" value="DULLARD PROTEIN PHOSPHATASE"/>
    <property type="match status" value="1"/>
</dbReference>
<dbReference type="InterPro" id="IPR036412">
    <property type="entry name" value="HAD-like_sf"/>
</dbReference>
<gene>
    <name evidence="2" type="ORF">DFR42_107231</name>
</gene>
<dbReference type="Pfam" id="PF03031">
    <property type="entry name" value="NIF"/>
    <property type="match status" value="1"/>
</dbReference>
<dbReference type="PROSITE" id="PS50969">
    <property type="entry name" value="FCP1"/>
    <property type="match status" value="1"/>
</dbReference>
<comment type="caution">
    <text evidence="2">The sequence shown here is derived from an EMBL/GenBank/DDBJ whole genome shotgun (WGS) entry which is preliminary data.</text>
</comment>
<dbReference type="SUPFAM" id="SSF56784">
    <property type="entry name" value="HAD-like"/>
    <property type="match status" value="1"/>
</dbReference>
<sequence>MTSSQQVKLIVFDLDETLVHASTTELGQPAAFSFPPYFVYQRPFLADMLAALAPHFDMAVWSSSSREYVDAVVTQVFGTDYPLKFAWSVERCVQRVDVRSNSYVYIKDLRKIQGQGYTLDQIMMVDDSPEKIARQPENHVAIAPYHGEQNDRGLLDLIENFSLKKHKIDQAPAQEKGEPGS</sequence>
<dbReference type="AlphaFoldDB" id="A0A318J4L5"/>
<dbReference type="RefSeq" id="WP_110256803.1">
    <property type="nucleotide sequence ID" value="NZ_QJKB01000007.1"/>
</dbReference>
<protein>
    <submittedName>
        <fullName evidence="2">RNA polymerase II subunit A small phosphatase-like protein</fullName>
    </submittedName>
</protein>
<dbReference type="EMBL" id="QJKB01000007">
    <property type="protein sequence ID" value="PXX41580.1"/>
    <property type="molecule type" value="Genomic_DNA"/>
</dbReference>
<dbReference type="InterPro" id="IPR050365">
    <property type="entry name" value="TIM50"/>
</dbReference>
<evidence type="ECO:0000313" key="2">
    <source>
        <dbReference type="EMBL" id="PXX41580.1"/>
    </source>
</evidence>
<dbReference type="Gene3D" id="3.40.50.1000">
    <property type="entry name" value="HAD superfamily/HAD-like"/>
    <property type="match status" value="1"/>
</dbReference>
<dbReference type="Proteomes" id="UP000247792">
    <property type="component" value="Unassembled WGS sequence"/>
</dbReference>
<dbReference type="SMART" id="SM00577">
    <property type="entry name" value="CPDc"/>
    <property type="match status" value="1"/>
</dbReference>
<evidence type="ECO:0000259" key="1">
    <source>
        <dbReference type="PROSITE" id="PS50969"/>
    </source>
</evidence>
<evidence type="ECO:0000313" key="3">
    <source>
        <dbReference type="Proteomes" id="UP000247792"/>
    </source>
</evidence>
<dbReference type="InterPro" id="IPR023214">
    <property type="entry name" value="HAD_sf"/>
</dbReference>
<organism evidence="2 3">
    <name type="scientific">Undibacterium pigrum</name>
    <dbReference type="NCBI Taxonomy" id="401470"/>
    <lineage>
        <taxon>Bacteria</taxon>
        <taxon>Pseudomonadati</taxon>
        <taxon>Pseudomonadota</taxon>
        <taxon>Betaproteobacteria</taxon>
        <taxon>Burkholderiales</taxon>
        <taxon>Oxalobacteraceae</taxon>
        <taxon>Undibacterium</taxon>
    </lineage>
</organism>